<evidence type="ECO:0000313" key="5">
    <source>
        <dbReference type="Proteomes" id="UP000254425"/>
    </source>
</evidence>
<evidence type="ECO:0000313" key="4">
    <source>
        <dbReference type="EMBL" id="AXK34807.1"/>
    </source>
</evidence>
<feature type="region of interest" description="Disordered" evidence="2">
    <location>
        <begin position="98"/>
        <end position="119"/>
    </location>
</feature>
<dbReference type="Proteomes" id="UP000254425">
    <property type="component" value="Chromosome"/>
</dbReference>
<evidence type="ECO:0000256" key="1">
    <source>
        <dbReference type="ARBA" id="ARBA00006817"/>
    </source>
</evidence>
<name>A0A345XT41_9ACTN</name>
<dbReference type="EMBL" id="CP031320">
    <property type="protein sequence ID" value="AXK34807.1"/>
    <property type="molecule type" value="Genomic_DNA"/>
</dbReference>
<keyword evidence="5" id="KW-1185">Reference proteome</keyword>
<organism evidence="4 5">
    <name type="scientific">Streptomyces armeniacus</name>
    <dbReference type="NCBI Taxonomy" id="83291"/>
    <lineage>
        <taxon>Bacteria</taxon>
        <taxon>Bacillati</taxon>
        <taxon>Actinomycetota</taxon>
        <taxon>Actinomycetes</taxon>
        <taxon>Kitasatosporales</taxon>
        <taxon>Streptomycetaceae</taxon>
        <taxon>Streptomyces</taxon>
    </lineage>
</organism>
<dbReference type="SUPFAM" id="SSF55961">
    <property type="entry name" value="Bet v1-like"/>
    <property type="match status" value="1"/>
</dbReference>
<dbReference type="Pfam" id="PF08327">
    <property type="entry name" value="AHSA1"/>
    <property type="match status" value="1"/>
</dbReference>
<comment type="similarity">
    <text evidence="1">Belongs to the AHA1 family.</text>
</comment>
<reference evidence="4 5" key="1">
    <citation type="submission" date="2018-07" db="EMBL/GenBank/DDBJ databases">
        <title>Draft genome of the type strain Streptomyces armeniacus ATCC 15676.</title>
        <authorList>
            <person name="Labana P."/>
            <person name="Gosse J.T."/>
            <person name="Boddy C.N."/>
        </authorList>
    </citation>
    <scope>NUCLEOTIDE SEQUENCE [LARGE SCALE GENOMIC DNA]</scope>
    <source>
        <strain evidence="4 5">ATCC 15676</strain>
    </source>
</reference>
<sequence length="200" mass="21720">MTPSPHTPLPTPTPTGRLVRTADGYDLVLTRTFRAPVDDVWASVAEPERSARWFGAWRGEGGPGKTIEVQMAFEDGAPWCPMRIDACEPPYRLAVSMPGGTDEPQEADAPQAEVADGAGEAESWPMELLLSETDGTTELRLVHHRPTAEGLGEIGPGWEYYLDMLTAARDGAPLPDFDDYYPSQQAYFEALPPTPPAHAG</sequence>
<proteinExistence type="inferred from homology"/>
<dbReference type="Gene3D" id="3.30.530.20">
    <property type="match status" value="1"/>
</dbReference>
<protein>
    <submittedName>
        <fullName evidence="4">ATPase</fullName>
    </submittedName>
</protein>
<dbReference type="InterPro" id="IPR023393">
    <property type="entry name" value="START-like_dom_sf"/>
</dbReference>
<feature type="domain" description="Activator of Hsp90 ATPase homologue 1/2-like C-terminal" evidence="3">
    <location>
        <begin position="34"/>
        <end position="167"/>
    </location>
</feature>
<accession>A0A345XT41</accession>
<gene>
    <name evidence="4" type="ORF">DVA86_21285</name>
</gene>
<evidence type="ECO:0000259" key="3">
    <source>
        <dbReference type="Pfam" id="PF08327"/>
    </source>
</evidence>
<evidence type="ECO:0000256" key="2">
    <source>
        <dbReference type="SAM" id="MobiDB-lite"/>
    </source>
</evidence>
<dbReference type="CDD" id="cd08899">
    <property type="entry name" value="SRPBCC_CalC_Aha1-like_6"/>
    <property type="match status" value="1"/>
</dbReference>
<dbReference type="InterPro" id="IPR013538">
    <property type="entry name" value="ASHA1/2-like_C"/>
</dbReference>
<dbReference type="AlphaFoldDB" id="A0A345XT41"/>
<dbReference type="RefSeq" id="WP_208880525.1">
    <property type="nucleotide sequence ID" value="NZ_CP031320.1"/>
</dbReference>
<dbReference type="KEGG" id="sarm:DVA86_21285"/>